<dbReference type="RefSeq" id="WP_251960660.1">
    <property type="nucleotide sequence ID" value="NZ_AP025733.1"/>
</dbReference>
<dbReference type="EMBL" id="AP025733">
    <property type="protein sequence ID" value="BDI20486.1"/>
    <property type="molecule type" value="Genomic_DNA"/>
</dbReference>
<evidence type="ECO:0000313" key="2">
    <source>
        <dbReference type="EMBL" id="BDI20486.1"/>
    </source>
</evidence>
<feature type="domain" description="TniQ" evidence="1">
    <location>
        <begin position="30"/>
        <end position="151"/>
    </location>
</feature>
<keyword evidence="2" id="KW-0614">Plasmid</keyword>
<keyword evidence="3" id="KW-1185">Reference proteome</keyword>
<proteinExistence type="predicted"/>
<evidence type="ECO:0000313" key="3">
    <source>
        <dbReference type="Proteomes" id="UP001055453"/>
    </source>
</evidence>
<protein>
    <recommendedName>
        <fullName evidence="1">TniQ domain-containing protein</fullName>
    </recommendedName>
</protein>
<reference evidence="2" key="1">
    <citation type="submission" date="2022-04" db="EMBL/GenBank/DDBJ databases">
        <title>Complete genome sequence of a cyanobacterium, Nostoc sp. SO-36, isolated in Antarctica.</title>
        <authorList>
            <person name="Kanesaki Y."/>
            <person name="Effendi D."/>
            <person name="Sakamoto T."/>
            <person name="Ohtani S."/>
            <person name="Awai K."/>
        </authorList>
    </citation>
    <scope>NUCLEOTIDE SEQUENCE</scope>
    <source>
        <strain evidence="2">SO-36</strain>
        <plasmid evidence="2">pANSO36A</plasmid>
    </source>
</reference>
<gene>
    <name evidence="2" type="ORF">ANSO36C_62880</name>
</gene>
<dbReference type="Proteomes" id="UP001055453">
    <property type="component" value="Plasmid pANSO36A"/>
</dbReference>
<name>A0ABN6QDZ4_NOSCO</name>
<dbReference type="InterPro" id="IPR009492">
    <property type="entry name" value="TniQ"/>
</dbReference>
<sequence>MLVNHYTSEKLWNLEKPVIPQRSRLFPLEPIGIGTIYVESLSGYVARLAEHHFTTTEQLILSQVLPLMGQKMSRTSPIDIINNFFGIHHSLAAANEIRGIFATTLIQVLEELTLRRDLANLSPLKWASLTFEFSFLRLYQAWCPLCYTSWRT</sequence>
<evidence type="ECO:0000259" key="1">
    <source>
        <dbReference type="Pfam" id="PF06527"/>
    </source>
</evidence>
<accession>A0ABN6QDZ4</accession>
<geneLocation type="plasmid" evidence="2 3">
    <name>pANSO36A</name>
</geneLocation>
<organism evidence="2 3">
    <name type="scientific">Nostoc cf. commune SO-36</name>
    <dbReference type="NCBI Taxonomy" id="449208"/>
    <lineage>
        <taxon>Bacteria</taxon>
        <taxon>Bacillati</taxon>
        <taxon>Cyanobacteriota</taxon>
        <taxon>Cyanophyceae</taxon>
        <taxon>Nostocales</taxon>
        <taxon>Nostocaceae</taxon>
        <taxon>Nostoc</taxon>
    </lineage>
</organism>
<dbReference type="Pfam" id="PF06527">
    <property type="entry name" value="TniQ"/>
    <property type="match status" value="1"/>
</dbReference>